<name>A0ABV6TNT7_9ACTN</name>
<evidence type="ECO:0000256" key="1">
    <source>
        <dbReference type="SAM" id="MobiDB-lite"/>
    </source>
</evidence>
<gene>
    <name evidence="2" type="ORF">ACFH04_27520</name>
</gene>
<protein>
    <submittedName>
        <fullName evidence="2">Uncharacterized protein</fullName>
    </submittedName>
</protein>
<evidence type="ECO:0000313" key="2">
    <source>
        <dbReference type="EMBL" id="MFC0847427.1"/>
    </source>
</evidence>
<dbReference type="EMBL" id="JBHMQV010000009">
    <property type="protein sequence ID" value="MFC0847427.1"/>
    <property type="molecule type" value="Genomic_DNA"/>
</dbReference>
<reference evidence="2 3" key="1">
    <citation type="submission" date="2024-09" db="EMBL/GenBank/DDBJ databases">
        <authorList>
            <person name="Sun Q."/>
            <person name="Mori K."/>
        </authorList>
    </citation>
    <scope>NUCLEOTIDE SEQUENCE [LARGE SCALE GENOMIC DNA]</scope>
    <source>
        <strain evidence="2 3">JCM 4557</strain>
    </source>
</reference>
<sequence length="56" mass="6198">MTFPHSWPPPTSAHASGGGLHTQRAEFTQQFIHPLLSRTHRARPYGRAARPPRGLG</sequence>
<comment type="caution">
    <text evidence="2">The sequence shown here is derived from an EMBL/GenBank/DDBJ whole genome shotgun (WGS) entry which is preliminary data.</text>
</comment>
<keyword evidence="3" id="KW-1185">Reference proteome</keyword>
<evidence type="ECO:0000313" key="3">
    <source>
        <dbReference type="Proteomes" id="UP001589887"/>
    </source>
</evidence>
<feature type="compositionally biased region" description="Low complexity" evidence="1">
    <location>
        <begin position="45"/>
        <end position="56"/>
    </location>
</feature>
<proteinExistence type="predicted"/>
<dbReference type="RefSeq" id="WP_394322282.1">
    <property type="nucleotide sequence ID" value="NZ_JBHMQV010000009.1"/>
</dbReference>
<feature type="region of interest" description="Disordered" evidence="1">
    <location>
        <begin position="1"/>
        <end position="56"/>
    </location>
</feature>
<accession>A0ABV6TNT7</accession>
<dbReference type="Proteomes" id="UP001589887">
    <property type="component" value="Unassembled WGS sequence"/>
</dbReference>
<feature type="compositionally biased region" description="Pro residues" evidence="1">
    <location>
        <begin position="1"/>
        <end position="11"/>
    </location>
</feature>
<organism evidence="2 3">
    <name type="scientific">Streptomyces noboritoensis</name>
    <dbReference type="NCBI Taxonomy" id="67337"/>
    <lineage>
        <taxon>Bacteria</taxon>
        <taxon>Bacillati</taxon>
        <taxon>Actinomycetota</taxon>
        <taxon>Actinomycetes</taxon>
        <taxon>Kitasatosporales</taxon>
        <taxon>Streptomycetaceae</taxon>
        <taxon>Streptomyces</taxon>
    </lineage>
</organism>